<dbReference type="EMBL" id="LT965928">
    <property type="protein sequence ID" value="SOU41905.1"/>
    <property type="molecule type" value="Genomic_DNA"/>
</dbReference>
<reference evidence="2 5" key="1">
    <citation type="submission" date="2015-06" db="EMBL/GenBank/DDBJ databases">
        <title>Genome sequence of Pseudoalteromonas carrageenovora.</title>
        <authorList>
            <person name="Xie B.-B."/>
            <person name="Rong J.-C."/>
            <person name="Qin Q.-L."/>
            <person name="Zhang Y.-Z."/>
        </authorList>
    </citation>
    <scope>NUCLEOTIDE SEQUENCE [LARGE SCALE GENOMIC DNA]</scope>
    <source>
        <strain evidence="2 5">IAM 12662</strain>
    </source>
</reference>
<accession>A0A2K4XC60</accession>
<protein>
    <submittedName>
        <fullName evidence="3">Choline kinase</fullName>
    </submittedName>
</protein>
<proteinExistence type="predicted"/>
<dbReference type="AlphaFoldDB" id="A0A2K4XC60"/>
<dbReference type="InterPro" id="IPR002575">
    <property type="entry name" value="Aminoglycoside_PTrfase"/>
</dbReference>
<dbReference type="EMBL" id="AQGW01000013">
    <property type="protein sequence ID" value="MBE0380763.1"/>
    <property type="molecule type" value="Genomic_DNA"/>
</dbReference>
<dbReference type="RefSeq" id="WP_104643249.1">
    <property type="nucleotide sequence ID" value="NZ_AQGW01000013.1"/>
</dbReference>
<sequence>MIEYTQLVKVCSAFMEPLSIVSTERLLNGFSNDNFLIRTQQSAYLLKCYKTQWPAIGLQAQQELSKQFICPKPIWTDKKNNYAAFNYIEGDIAQNNTQQNLISKLAKVHAYPVKTPPMNIAQELLYYQQSDIYKHHQLQIEHALKSIAKMPYSEGFCHNDLVKDNIIVNTSGMYLIDFEYAQTNDIYFDLAALAVSFNLNEQSREALLNSYKTYLKKEGEFYHSTKKLDYYSVLFLVLCIGWYEQRDINTKSVGLRAQLIKLLKTL</sequence>
<dbReference type="InterPro" id="IPR052077">
    <property type="entry name" value="CcrZ_PhaseVar_Mediator"/>
</dbReference>
<dbReference type="PANTHER" id="PTHR40086:SF1">
    <property type="entry name" value="CELL CYCLE REGULATOR CCRZ"/>
    <property type="match status" value="1"/>
</dbReference>
<keyword evidence="5" id="KW-1185">Reference proteome</keyword>
<evidence type="ECO:0000313" key="4">
    <source>
        <dbReference type="Proteomes" id="UP000238288"/>
    </source>
</evidence>
<gene>
    <name evidence="3" type="ORF">PCAR9_A31101</name>
    <name evidence="2" type="ORF">PCARR_a2427</name>
</gene>
<evidence type="ECO:0000313" key="3">
    <source>
        <dbReference type="EMBL" id="SOU41905.1"/>
    </source>
</evidence>
<dbReference type="SUPFAM" id="SSF56112">
    <property type="entry name" value="Protein kinase-like (PK-like)"/>
    <property type="match status" value="1"/>
</dbReference>
<evidence type="ECO:0000313" key="5">
    <source>
        <dbReference type="Proteomes" id="UP000615003"/>
    </source>
</evidence>
<dbReference type="Proteomes" id="UP000238288">
    <property type="component" value="Chromosome PCAR9a"/>
</dbReference>
<organism evidence="3 4">
    <name type="scientific">Pseudoalteromonas carrageenovora IAM 12662</name>
    <dbReference type="NCBI Taxonomy" id="1314868"/>
    <lineage>
        <taxon>Bacteria</taxon>
        <taxon>Pseudomonadati</taxon>
        <taxon>Pseudomonadota</taxon>
        <taxon>Gammaproteobacteria</taxon>
        <taxon>Alteromonadales</taxon>
        <taxon>Pseudoalteromonadaceae</taxon>
        <taxon>Pseudoalteromonas</taxon>
    </lineage>
</organism>
<dbReference type="GO" id="GO:0016301">
    <property type="term" value="F:kinase activity"/>
    <property type="evidence" value="ECO:0007669"/>
    <property type="project" value="UniProtKB-KW"/>
</dbReference>
<dbReference type="GeneID" id="93664594"/>
<keyword evidence="3" id="KW-0418">Kinase</keyword>
<evidence type="ECO:0000259" key="1">
    <source>
        <dbReference type="Pfam" id="PF01636"/>
    </source>
</evidence>
<dbReference type="Proteomes" id="UP000615003">
    <property type="component" value="Unassembled WGS sequence"/>
</dbReference>
<dbReference type="OrthoDB" id="179763at2"/>
<dbReference type="Gene3D" id="3.90.1200.10">
    <property type="match status" value="1"/>
</dbReference>
<dbReference type="InterPro" id="IPR011009">
    <property type="entry name" value="Kinase-like_dom_sf"/>
</dbReference>
<feature type="domain" description="Aminoglycoside phosphotransferase" evidence="1">
    <location>
        <begin position="24"/>
        <end position="212"/>
    </location>
</feature>
<dbReference type="PANTHER" id="PTHR40086">
    <property type="entry name" value="PHOSPHOTRANSFERASE YTMP-RELATED"/>
    <property type="match status" value="1"/>
</dbReference>
<evidence type="ECO:0000313" key="2">
    <source>
        <dbReference type="EMBL" id="MBE0380763.1"/>
    </source>
</evidence>
<dbReference type="Pfam" id="PF01636">
    <property type="entry name" value="APH"/>
    <property type="match status" value="1"/>
</dbReference>
<reference evidence="3 4" key="2">
    <citation type="submission" date="2017-11" db="EMBL/GenBank/DDBJ databases">
        <authorList>
            <person name="Han C.G."/>
        </authorList>
    </citation>
    <scope>NUCLEOTIDE SEQUENCE [LARGE SCALE GENOMIC DNA]</scope>
    <source>
        <strain evidence="4">ATCC 43555</strain>
        <strain evidence="3">ATCC43555</strain>
    </source>
</reference>
<name>A0A2K4XC60_PSEVC</name>
<keyword evidence="3" id="KW-0808">Transferase</keyword>